<dbReference type="InterPro" id="IPR032675">
    <property type="entry name" value="LRR_dom_sf"/>
</dbReference>
<evidence type="ECO:0000256" key="11">
    <source>
        <dbReference type="SAM" id="Phobius"/>
    </source>
</evidence>
<keyword evidence="15" id="KW-1185">Reference proteome</keyword>
<feature type="domain" description="TIR" evidence="13">
    <location>
        <begin position="555"/>
        <end position="693"/>
    </location>
</feature>
<dbReference type="PROSITE" id="PS51450">
    <property type="entry name" value="LRR"/>
    <property type="match status" value="2"/>
</dbReference>
<dbReference type="InterPro" id="IPR003591">
    <property type="entry name" value="Leu-rich_rpt_typical-subtyp"/>
</dbReference>
<proteinExistence type="inferred from homology"/>
<evidence type="ECO:0000256" key="8">
    <source>
        <dbReference type="ARBA" id="ARBA00023136"/>
    </source>
</evidence>
<feature type="chain" id="PRO_5032755345" description="TIR domain-containing protein" evidence="12">
    <location>
        <begin position="27"/>
        <end position="705"/>
    </location>
</feature>
<evidence type="ECO:0000256" key="9">
    <source>
        <dbReference type="ARBA" id="ARBA00023170"/>
    </source>
</evidence>
<keyword evidence="6" id="KW-0677">Repeat</keyword>
<dbReference type="SUPFAM" id="SSF52200">
    <property type="entry name" value="Toll/Interleukin receptor TIR domain"/>
    <property type="match status" value="1"/>
</dbReference>
<dbReference type="PANTHER" id="PTHR24365">
    <property type="entry name" value="TOLL-LIKE RECEPTOR"/>
    <property type="match status" value="1"/>
</dbReference>
<feature type="non-terminal residue" evidence="14">
    <location>
        <position position="1"/>
    </location>
</feature>
<comment type="subcellular location">
    <subcellularLocation>
        <location evidence="1">Membrane</location>
        <topology evidence="1">Single-pass type I membrane protein</topology>
    </subcellularLocation>
</comment>
<keyword evidence="9" id="KW-0675">Receptor</keyword>
<evidence type="ECO:0000313" key="15">
    <source>
        <dbReference type="Proteomes" id="UP000596742"/>
    </source>
</evidence>
<dbReference type="Gene3D" id="3.80.10.10">
    <property type="entry name" value="Ribonuclease Inhibitor"/>
    <property type="match status" value="3"/>
</dbReference>
<organism evidence="14 15">
    <name type="scientific">Mytilus galloprovincialis</name>
    <name type="common">Mediterranean mussel</name>
    <dbReference type="NCBI Taxonomy" id="29158"/>
    <lineage>
        <taxon>Eukaryota</taxon>
        <taxon>Metazoa</taxon>
        <taxon>Spiralia</taxon>
        <taxon>Lophotrochozoa</taxon>
        <taxon>Mollusca</taxon>
        <taxon>Bivalvia</taxon>
        <taxon>Autobranchia</taxon>
        <taxon>Pteriomorphia</taxon>
        <taxon>Mytilida</taxon>
        <taxon>Mytiloidea</taxon>
        <taxon>Mytilidae</taxon>
        <taxon>Mytilinae</taxon>
        <taxon>Mytilus</taxon>
    </lineage>
</organism>
<dbReference type="InterPro" id="IPR000157">
    <property type="entry name" value="TIR_dom"/>
</dbReference>
<evidence type="ECO:0000256" key="3">
    <source>
        <dbReference type="ARBA" id="ARBA00022614"/>
    </source>
</evidence>
<dbReference type="Proteomes" id="UP000596742">
    <property type="component" value="Unassembled WGS sequence"/>
</dbReference>
<evidence type="ECO:0000256" key="1">
    <source>
        <dbReference type="ARBA" id="ARBA00004479"/>
    </source>
</evidence>
<dbReference type="PANTHER" id="PTHR24365:SF530">
    <property type="entry name" value="MSTPROX-RELATED"/>
    <property type="match status" value="1"/>
</dbReference>
<keyword evidence="5 12" id="KW-0732">Signal</keyword>
<dbReference type="InterPro" id="IPR000483">
    <property type="entry name" value="Cys-rich_flank_reg_C"/>
</dbReference>
<keyword evidence="8 11" id="KW-0472">Membrane</keyword>
<comment type="caution">
    <text evidence="14">The sequence shown here is derived from an EMBL/GenBank/DDBJ whole genome shotgun (WGS) entry which is preliminary data.</text>
</comment>
<dbReference type="Pfam" id="PF01582">
    <property type="entry name" value="TIR"/>
    <property type="match status" value="1"/>
</dbReference>
<dbReference type="OrthoDB" id="6069546at2759"/>
<dbReference type="SMART" id="SM00369">
    <property type="entry name" value="LRR_TYP"/>
    <property type="match status" value="6"/>
</dbReference>
<dbReference type="SMART" id="SM00255">
    <property type="entry name" value="TIR"/>
    <property type="match status" value="1"/>
</dbReference>
<feature type="signal peptide" evidence="12">
    <location>
        <begin position="1"/>
        <end position="26"/>
    </location>
</feature>
<keyword evidence="10" id="KW-0325">Glycoprotein</keyword>
<dbReference type="AlphaFoldDB" id="A0A8B6GC10"/>
<accession>A0A8B6GC10</accession>
<sequence>NSHQRIIMAMTNICSLFSVLIHITRQKVIHCPAELCKCTYDEAICSGKNLTYIPRFPRGVQSATFLNGDIGRLSKESIKNLTFNVIFELKFINNSIVRLDPDVFSAFTRIRALGISSEPSLLAIDVMNALKNMKTAFLKSLTLTGNDWSFLPENMFSAFKGNSIRKINLNRNNLQILNFAWFSNMNKFQNLRCSFNKILTIVPERITSLKYLYLDGNEITKFQKFCLNHGNNSALPNLSYLSLSQNKIGNLGQFRCFPMLKTLKIGDNWIGRIHSNTFTELKQLTFLSLQAIGKQLKKIEDGAFNIPSLQNLSLRDCRFHFESLSASEQRSMLSSCNNLNYLDLCGNFLNFIILPRIISPLKMLRYLNLENTRLGYLPANVFLEVPAIETLIMKTNRIYGWNTGVFNQISSLTYLDLSHNLIKTVNKSSFPTAFLTNLKKINLGKNQFACTCEQIWFVNWLRRTNITLVDYPIRYYCTTPDNYNGQLLKDYEPSFLSCNPIFMILISMSAGLCILISIMIVFLKCNTNIKNLLYLLKVKQFRRKGYLPILNSDDYEYHAFVVYCDENRIWVHNDFVKKLENEEGLKFCIFHRDFEVGESVSGNVDKYLKKSWKVVVIISNAFAKSEWCQWEVDIIQERRRQQGRNALLLVMLENVTSKNMTSPLRTLLDSTPHLRYTKGIGENLFWTAVTEDIRKAVGQPPISEL</sequence>
<evidence type="ECO:0000256" key="6">
    <source>
        <dbReference type="ARBA" id="ARBA00022737"/>
    </source>
</evidence>
<evidence type="ECO:0000256" key="2">
    <source>
        <dbReference type="ARBA" id="ARBA00009634"/>
    </source>
</evidence>
<dbReference type="GO" id="GO:0038023">
    <property type="term" value="F:signaling receptor activity"/>
    <property type="evidence" value="ECO:0007669"/>
    <property type="project" value="TreeGrafter"/>
</dbReference>
<keyword evidence="3" id="KW-0433">Leucine-rich repeat</keyword>
<evidence type="ECO:0000256" key="12">
    <source>
        <dbReference type="SAM" id="SignalP"/>
    </source>
</evidence>
<keyword evidence="4 11" id="KW-0812">Transmembrane</keyword>
<dbReference type="EMBL" id="UYJE01008169">
    <property type="protein sequence ID" value="VDI61721.1"/>
    <property type="molecule type" value="Genomic_DNA"/>
</dbReference>
<evidence type="ECO:0000256" key="4">
    <source>
        <dbReference type="ARBA" id="ARBA00022692"/>
    </source>
</evidence>
<comment type="similarity">
    <text evidence="2">Belongs to the Toll-like receptor family.</text>
</comment>
<dbReference type="GO" id="GO:0002224">
    <property type="term" value="P:toll-like receptor signaling pathway"/>
    <property type="evidence" value="ECO:0007669"/>
    <property type="project" value="TreeGrafter"/>
</dbReference>
<feature type="transmembrane region" description="Helical" evidence="11">
    <location>
        <begin position="501"/>
        <end position="523"/>
    </location>
</feature>
<evidence type="ECO:0000313" key="14">
    <source>
        <dbReference type="EMBL" id="VDI61721.1"/>
    </source>
</evidence>
<gene>
    <name evidence="14" type="ORF">MGAL_10B019583</name>
</gene>
<dbReference type="PROSITE" id="PS50104">
    <property type="entry name" value="TIR"/>
    <property type="match status" value="1"/>
</dbReference>
<reference evidence="14" key="1">
    <citation type="submission" date="2018-11" db="EMBL/GenBank/DDBJ databases">
        <authorList>
            <person name="Alioto T."/>
            <person name="Alioto T."/>
        </authorList>
    </citation>
    <scope>NUCLEOTIDE SEQUENCE</scope>
</reference>
<dbReference type="InterPro" id="IPR001611">
    <property type="entry name" value="Leu-rich_rpt"/>
</dbReference>
<dbReference type="SMART" id="SM00082">
    <property type="entry name" value="LRRCT"/>
    <property type="match status" value="1"/>
</dbReference>
<protein>
    <recommendedName>
        <fullName evidence="13">TIR domain-containing protein</fullName>
    </recommendedName>
</protein>
<dbReference type="Pfam" id="PF13855">
    <property type="entry name" value="LRR_8"/>
    <property type="match status" value="1"/>
</dbReference>
<keyword evidence="7 11" id="KW-1133">Transmembrane helix</keyword>
<dbReference type="Gene3D" id="3.40.50.10140">
    <property type="entry name" value="Toll/interleukin-1 receptor homology (TIR) domain"/>
    <property type="match status" value="1"/>
</dbReference>
<dbReference type="InterPro" id="IPR035897">
    <property type="entry name" value="Toll_tir_struct_dom_sf"/>
</dbReference>
<dbReference type="GO" id="GO:0005886">
    <property type="term" value="C:plasma membrane"/>
    <property type="evidence" value="ECO:0007669"/>
    <property type="project" value="TreeGrafter"/>
</dbReference>
<evidence type="ECO:0000256" key="10">
    <source>
        <dbReference type="ARBA" id="ARBA00023180"/>
    </source>
</evidence>
<evidence type="ECO:0000256" key="7">
    <source>
        <dbReference type="ARBA" id="ARBA00022989"/>
    </source>
</evidence>
<name>A0A8B6GC10_MYTGA</name>
<evidence type="ECO:0000259" key="13">
    <source>
        <dbReference type="PROSITE" id="PS50104"/>
    </source>
</evidence>
<dbReference type="SUPFAM" id="SSF52058">
    <property type="entry name" value="L domain-like"/>
    <property type="match status" value="2"/>
</dbReference>
<evidence type="ECO:0000256" key="5">
    <source>
        <dbReference type="ARBA" id="ARBA00022729"/>
    </source>
</evidence>